<dbReference type="InterPro" id="IPR010982">
    <property type="entry name" value="Lambda_DNA-bd_dom_sf"/>
</dbReference>
<evidence type="ECO:0000259" key="1">
    <source>
        <dbReference type="PROSITE" id="PS50943"/>
    </source>
</evidence>
<dbReference type="PROSITE" id="PS50943">
    <property type="entry name" value="HTH_CROC1"/>
    <property type="match status" value="1"/>
</dbReference>
<dbReference type="Pfam" id="PF01381">
    <property type="entry name" value="HTH_3"/>
    <property type="match status" value="1"/>
</dbReference>
<dbReference type="RefSeq" id="WP_200772697.1">
    <property type="nucleotide sequence ID" value="NZ_CP072329.1"/>
</dbReference>
<evidence type="ECO:0000313" key="3">
    <source>
        <dbReference type="EMBL" id="QUB38642.1"/>
    </source>
</evidence>
<dbReference type="EMBL" id="MRXX01000007">
    <property type="protein sequence ID" value="MBK4779671.1"/>
    <property type="molecule type" value="Genomic_DNA"/>
</dbReference>
<proteinExistence type="predicted"/>
<dbReference type="AlphaFoldDB" id="A0A9X1BB31"/>
<dbReference type="InterPro" id="IPR001387">
    <property type="entry name" value="Cro/C1-type_HTH"/>
</dbReference>
<dbReference type="PANTHER" id="PTHR37038:SF12">
    <property type="entry name" value="TRANSCRIPTIONAL REGULATOR"/>
    <property type="match status" value="1"/>
</dbReference>
<dbReference type="InterPro" id="IPR010057">
    <property type="entry name" value="Transcription_activator_Rgg_C"/>
</dbReference>
<accession>A0A9X1BB31</accession>
<sequence>MKKFGELYRQFRESRGIRLKDVAKAGISTSQLSRFEKGQTDLTISKFMLILDEINVPIDEFMYAVHDFHRDDLNELLTKVRLFVSTHDIDEMKKLLASQMGLKDKREKFHHINTILLKIRLQDLSGEDYYTEDDLKDLTDYLFSVEHWGYYELLIFINTLDVLHHEVFMVLAREMSKRSDFYKEIPNNRRMISTMLLNGYITCIERQKMVDACYFEEQLNQCFFIETEMYERLVFVYAQNFYRYRKTGDTSAIDEMRKCIEAMKLAGSEHIATIYERHLKKLMNENN</sequence>
<evidence type="ECO:0000313" key="5">
    <source>
        <dbReference type="Proteomes" id="UP001138780"/>
    </source>
</evidence>
<dbReference type="PANTHER" id="PTHR37038">
    <property type="entry name" value="TRANSCRIPTIONAL REGULATOR-RELATED"/>
    <property type="match status" value="1"/>
</dbReference>
<dbReference type="Gene3D" id="1.10.260.40">
    <property type="entry name" value="lambda repressor-like DNA-binding domains"/>
    <property type="match status" value="1"/>
</dbReference>
<dbReference type="SMART" id="SM00530">
    <property type="entry name" value="HTH_XRE"/>
    <property type="match status" value="1"/>
</dbReference>
<reference evidence="2" key="1">
    <citation type="submission" date="2016-12" db="EMBL/GenBank/DDBJ databases">
        <title>Draft genome of Streptococcus lactarius CCUG 66490T type strain.</title>
        <authorList>
            <person name="Salva-Serra F."/>
            <person name="Engstrom-Jakobsson H."/>
            <person name="Thorell K."/>
            <person name="Gomila M."/>
            <person name="Gonzales-Siles L."/>
            <person name="Busquets A."/>
            <person name="Jaen-Luchoro D."/>
            <person name="Karlsson R."/>
            <person name="Kristiansson E."/>
            <person name="Moore E."/>
        </authorList>
    </citation>
    <scope>NUCLEOTIDE SEQUENCE</scope>
    <source>
        <strain evidence="2">CCUG 66490</strain>
    </source>
</reference>
<evidence type="ECO:0000313" key="4">
    <source>
        <dbReference type="Proteomes" id="UP000676511"/>
    </source>
</evidence>
<protein>
    <submittedName>
        <fullName evidence="3">Helix-turn-helix domain-containing protein</fullName>
    </submittedName>
    <submittedName>
        <fullName evidence="2">MutR family transcriptional regulator</fullName>
    </submittedName>
</protein>
<gene>
    <name evidence="2" type="ORF">BTU61_05565</name>
    <name evidence="3" type="ORF">J4854_08855</name>
</gene>
<dbReference type="NCBIfam" id="TIGR01716">
    <property type="entry name" value="RGG_Cterm"/>
    <property type="match status" value="1"/>
</dbReference>
<keyword evidence="4" id="KW-1185">Reference proteome</keyword>
<dbReference type="Proteomes" id="UP001138780">
    <property type="component" value="Unassembled WGS sequence"/>
</dbReference>
<dbReference type="Pfam" id="PF21259">
    <property type="entry name" value="Rgg_C"/>
    <property type="match status" value="1"/>
</dbReference>
<dbReference type="Gene3D" id="1.25.40.400">
    <property type="match status" value="1"/>
</dbReference>
<dbReference type="EMBL" id="CP072329">
    <property type="protein sequence ID" value="QUB38642.1"/>
    <property type="molecule type" value="Genomic_DNA"/>
</dbReference>
<dbReference type="GO" id="GO:0003677">
    <property type="term" value="F:DNA binding"/>
    <property type="evidence" value="ECO:0007669"/>
    <property type="project" value="InterPro"/>
</dbReference>
<dbReference type="CDD" id="cd00093">
    <property type="entry name" value="HTH_XRE"/>
    <property type="match status" value="1"/>
</dbReference>
<dbReference type="SUPFAM" id="SSF47413">
    <property type="entry name" value="lambda repressor-like DNA-binding domains"/>
    <property type="match status" value="1"/>
</dbReference>
<evidence type="ECO:0000313" key="2">
    <source>
        <dbReference type="EMBL" id="MBK4779671.1"/>
    </source>
</evidence>
<name>A0A9X1BB31_9STRE</name>
<reference evidence="3 4" key="2">
    <citation type="submission" date="2021-03" db="EMBL/GenBank/DDBJ databases">
        <title>Human Oral Microbial Genomes.</title>
        <authorList>
            <person name="Johnston C.D."/>
            <person name="Chen T."/>
            <person name="Dewhirst F.E."/>
        </authorList>
    </citation>
    <scope>NUCLEOTIDE SEQUENCE [LARGE SCALE GENOMIC DNA]</scope>
    <source>
        <strain evidence="3 4">CCUG 66490</strain>
    </source>
</reference>
<organism evidence="2 5">
    <name type="scientific">Streptococcus lactarius</name>
    <dbReference type="NCBI Taxonomy" id="684066"/>
    <lineage>
        <taxon>Bacteria</taxon>
        <taxon>Bacillati</taxon>
        <taxon>Bacillota</taxon>
        <taxon>Bacilli</taxon>
        <taxon>Lactobacillales</taxon>
        <taxon>Streptococcaceae</taxon>
        <taxon>Streptococcus</taxon>
    </lineage>
</organism>
<feature type="domain" description="HTH cro/C1-type" evidence="1">
    <location>
        <begin position="9"/>
        <end position="61"/>
    </location>
</feature>
<dbReference type="InterPro" id="IPR053163">
    <property type="entry name" value="HTH-type_regulator_Rgg"/>
</dbReference>
<dbReference type="Proteomes" id="UP000676511">
    <property type="component" value="Chromosome"/>
</dbReference>